<feature type="transmembrane region" description="Helical" evidence="6">
    <location>
        <begin position="62"/>
        <end position="82"/>
    </location>
</feature>
<gene>
    <name evidence="7" type="ORF">TeGR_g11501</name>
</gene>
<dbReference type="PANTHER" id="PTHR31419">
    <property type="entry name" value="PROTEIN PIN-LIKES 2"/>
    <property type="match status" value="1"/>
</dbReference>
<dbReference type="EMBL" id="BRYB01004639">
    <property type="protein sequence ID" value="GMI34483.1"/>
    <property type="molecule type" value="Genomic_DNA"/>
</dbReference>
<accession>A0ABQ6MWY6</accession>
<evidence type="ECO:0000313" key="8">
    <source>
        <dbReference type="Proteomes" id="UP001165060"/>
    </source>
</evidence>
<evidence type="ECO:0000256" key="5">
    <source>
        <dbReference type="SAM" id="MobiDB-lite"/>
    </source>
</evidence>
<keyword evidence="2 6" id="KW-0812">Transmembrane</keyword>
<evidence type="ECO:0000256" key="3">
    <source>
        <dbReference type="ARBA" id="ARBA00022989"/>
    </source>
</evidence>
<name>A0ABQ6MWY6_9STRA</name>
<dbReference type="Pfam" id="PF03547">
    <property type="entry name" value="Mem_trans"/>
    <property type="match status" value="1"/>
</dbReference>
<keyword evidence="8" id="KW-1185">Reference proteome</keyword>
<evidence type="ECO:0000313" key="7">
    <source>
        <dbReference type="EMBL" id="GMI34483.1"/>
    </source>
</evidence>
<feature type="compositionally biased region" description="Pro residues" evidence="5">
    <location>
        <begin position="33"/>
        <end position="44"/>
    </location>
</feature>
<dbReference type="InterPro" id="IPR004776">
    <property type="entry name" value="Mem_transp_PIN-like"/>
</dbReference>
<dbReference type="PANTHER" id="PTHR31419:SF1">
    <property type="entry name" value="PROTEIN PIN-LIKES 6"/>
    <property type="match status" value="1"/>
</dbReference>
<organism evidence="7 8">
    <name type="scientific">Tetraparma gracilis</name>
    <dbReference type="NCBI Taxonomy" id="2962635"/>
    <lineage>
        <taxon>Eukaryota</taxon>
        <taxon>Sar</taxon>
        <taxon>Stramenopiles</taxon>
        <taxon>Ochrophyta</taxon>
        <taxon>Bolidophyceae</taxon>
        <taxon>Parmales</taxon>
        <taxon>Triparmaceae</taxon>
        <taxon>Tetraparma</taxon>
    </lineage>
</organism>
<evidence type="ECO:0000256" key="2">
    <source>
        <dbReference type="ARBA" id="ARBA00022692"/>
    </source>
</evidence>
<feature type="transmembrane region" description="Helical" evidence="6">
    <location>
        <begin position="201"/>
        <end position="225"/>
    </location>
</feature>
<keyword evidence="3 6" id="KW-1133">Transmembrane helix</keyword>
<protein>
    <recommendedName>
        <fullName evidence="9">PIN-like protein</fullName>
    </recommendedName>
</protein>
<dbReference type="Proteomes" id="UP001165060">
    <property type="component" value="Unassembled WGS sequence"/>
</dbReference>
<evidence type="ECO:0000256" key="6">
    <source>
        <dbReference type="SAM" id="Phobius"/>
    </source>
</evidence>
<feature type="transmembrane region" description="Helical" evidence="6">
    <location>
        <begin position="102"/>
        <end position="121"/>
    </location>
</feature>
<evidence type="ECO:0000256" key="4">
    <source>
        <dbReference type="ARBA" id="ARBA00023136"/>
    </source>
</evidence>
<evidence type="ECO:0000256" key="1">
    <source>
        <dbReference type="ARBA" id="ARBA00004141"/>
    </source>
</evidence>
<comment type="caution">
    <text evidence="7">The sequence shown here is derived from an EMBL/GenBank/DDBJ whole genome shotgun (WGS) entry which is preliminary data.</text>
</comment>
<reference evidence="7 8" key="1">
    <citation type="journal article" date="2023" name="Commun. Biol.">
        <title>Genome analysis of Parmales, the sister group of diatoms, reveals the evolutionary specialization of diatoms from phago-mixotrophs to photoautotrophs.</title>
        <authorList>
            <person name="Ban H."/>
            <person name="Sato S."/>
            <person name="Yoshikawa S."/>
            <person name="Yamada K."/>
            <person name="Nakamura Y."/>
            <person name="Ichinomiya M."/>
            <person name="Sato N."/>
            <person name="Blanc-Mathieu R."/>
            <person name="Endo H."/>
            <person name="Kuwata A."/>
            <person name="Ogata H."/>
        </authorList>
    </citation>
    <scope>NUCLEOTIDE SEQUENCE [LARGE SCALE GENOMIC DNA]</scope>
</reference>
<feature type="transmembrane region" description="Helical" evidence="6">
    <location>
        <begin position="133"/>
        <end position="156"/>
    </location>
</feature>
<dbReference type="InterPro" id="IPR039305">
    <property type="entry name" value="PILS2/6"/>
</dbReference>
<comment type="subcellular location">
    <subcellularLocation>
        <location evidence="1">Membrane</location>
        <topology evidence="1">Multi-pass membrane protein</topology>
    </subcellularLocation>
</comment>
<keyword evidence="4 6" id="KW-0472">Membrane</keyword>
<evidence type="ECO:0008006" key="9">
    <source>
        <dbReference type="Google" id="ProtNLM"/>
    </source>
</evidence>
<feature type="region of interest" description="Disordered" evidence="5">
    <location>
        <begin position="25"/>
        <end position="44"/>
    </location>
</feature>
<sequence>YRWTLGWHLMAPVAVSESAALPMSRLDENNIPDDPPASPPAPAPAPSRFAQVKFFKLFEPPVLAAMLSIALALFSPIHPLLYDEDAPLRASVVGTWQKLGDAYVASALLILGSQLAYGPGGQSETPWADRKKGLAIVVSVRLVLVPLITFLLALAVKDTTWWSEQLSFPLKLVLLIQSATPPAIANASMSKLRGCNEDATVFLLFWSYAVGTITVVLWLSAFMHIS</sequence>
<feature type="non-terminal residue" evidence="7">
    <location>
        <position position="1"/>
    </location>
</feature>
<dbReference type="InterPro" id="IPR038770">
    <property type="entry name" value="Na+/solute_symporter_sf"/>
</dbReference>
<dbReference type="Gene3D" id="1.20.1530.20">
    <property type="match status" value="1"/>
</dbReference>
<proteinExistence type="predicted"/>
<feature type="transmembrane region" description="Helical" evidence="6">
    <location>
        <begin position="168"/>
        <end position="189"/>
    </location>
</feature>